<feature type="region of interest" description="Disordered" evidence="1">
    <location>
        <begin position="1"/>
        <end position="25"/>
    </location>
</feature>
<protein>
    <submittedName>
        <fullName evidence="2">Uncharacterized protein</fullName>
    </submittedName>
</protein>
<gene>
    <name evidence="2" type="ORF">KR50_32860</name>
</gene>
<reference evidence="2 3" key="1">
    <citation type="submission" date="2015-01" db="EMBL/GenBank/DDBJ databases">
        <title>Jeotgalibacillus campisalis genome sequencing.</title>
        <authorList>
            <person name="Goh K.M."/>
            <person name="Chan K.-G."/>
            <person name="Yaakop A.S."/>
            <person name="Ee R."/>
            <person name="Gan H.M."/>
            <person name="Chan C.S."/>
        </authorList>
    </citation>
    <scope>NUCLEOTIDE SEQUENCE [LARGE SCALE GENOMIC DNA]</scope>
    <source>
        <strain evidence="2 3">SF-57</strain>
    </source>
</reference>
<dbReference type="AlphaFoldDB" id="A0A0C2VGX2"/>
<accession>A0A0C2VGX2</accession>
<feature type="compositionally biased region" description="Low complexity" evidence="1">
    <location>
        <begin position="11"/>
        <end position="24"/>
    </location>
</feature>
<dbReference type="PATRIC" id="fig|220754.4.peg.3298"/>
<organism evidence="2 3">
    <name type="scientific">Jeotgalibacillus campisalis</name>
    <dbReference type="NCBI Taxonomy" id="220754"/>
    <lineage>
        <taxon>Bacteria</taxon>
        <taxon>Bacillati</taxon>
        <taxon>Bacillota</taxon>
        <taxon>Bacilli</taxon>
        <taxon>Bacillales</taxon>
        <taxon>Caryophanaceae</taxon>
        <taxon>Jeotgalibacillus</taxon>
    </lineage>
</organism>
<sequence>MNKKFMSSINSESGDSDTSGDSSSVQEPDYCIQFIYAFKAVNCLC</sequence>
<evidence type="ECO:0000313" key="2">
    <source>
        <dbReference type="EMBL" id="KIL43766.1"/>
    </source>
</evidence>
<proteinExistence type="predicted"/>
<comment type="caution">
    <text evidence="2">The sequence shown here is derived from an EMBL/GenBank/DDBJ whole genome shotgun (WGS) entry which is preliminary data.</text>
</comment>
<dbReference type="EMBL" id="JXRR01000021">
    <property type="protein sequence ID" value="KIL43766.1"/>
    <property type="molecule type" value="Genomic_DNA"/>
</dbReference>
<dbReference type="Proteomes" id="UP000031972">
    <property type="component" value="Unassembled WGS sequence"/>
</dbReference>
<name>A0A0C2VGX2_9BACL</name>
<evidence type="ECO:0000256" key="1">
    <source>
        <dbReference type="SAM" id="MobiDB-lite"/>
    </source>
</evidence>
<keyword evidence="3" id="KW-1185">Reference proteome</keyword>
<evidence type="ECO:0000313" key="3">
    <source>
        <dbReference type="Proteomes" id="UP000031972"/>
    </source>
</evidence>
<feature type="compositionally biased region" description="Polar residues" evidence="1">
    <location>
        <begin position="1"/>
        <end position="10"/>
    </location>
</feature>
<dbReference type="RefSeq" id="WP_156969545.1">
    <property type="nucleotide sequence ID" value="NZ_JXRR01000021.1"/>
</dbReference>